<feature type="transmembrane region" description="Helical" evidence="1">
    <location>
        <begin position="63"/>
        <end position="85"/>
    </location>
</feature>
<accession>A0A366H6H7</accession>
<evidence type="ECO:0000313" key="3">
    <source>
        <dbReference type="Proteomes" id="UP000253426"/>
    </source>
</evidence>
<keyword evidence="3" id="KW-1185">Reference proteome</keyword>
<evidence type="ECO:0000313" key="2">
    <source>
        <dbReference type="EMBL" id="RBP37720.1"/>
    </source>
</evidence>
<organism evidence="2 3">
    <name type="scientific">Roseimicrobium gellanilyticum</name>
    <dbReference type="NCBI Taxonomy" id="748857"/>
    <lineage>
        <taxon>Bacteria</taxon>
        <taxon>Pseudomonadati</taxon>
        <taxon>Verrucomicrobiota</taxon>
        <taxon>Verrucomicrobiia</taxon>
        <taxon>Verrucomicrobiales</taxon>
        <taxon>Verrucomicrobiaceae</taxon>
        <taxon>Roseimicrobium</taxon>
    </lineage>
</organism>
<keyword evidence="1" id="KW-0812">Transmembrane</keyword>
<keyword evidence="1" id="KW-1133">Transmembrane helix</keyword>
<protein>
    <submittedName>
        <fullName evidence="2">Uncharacterized protein</fullName>
    </submittedName>
</protein>
<comment type="caution">
    <text evidence="2">The sequence shown here is derived from an EMBL/GenBank/DDBJ whole genome shotgun (WGS) entry which is preliminary data.</text>
</comment>
<gene>
    <name evidence="2" type="ORF">DES53_113102</name>
</gene>
<sequence>MSSQPSSLPSLSTLYWNDRAFGRWAKTIGFSLVVAAGMWWATRPVPGALVTENTAFDAEVGKAVPPIALAVAGVALVLLILRYLVVKRTLTQGIAIQGLVEHIDIYSREQDTDRTPGQKRSYVRTYWATLVYTFGGKERRVKLKLPNSGFTFGLSKGRETDLMVLESSPDKPLILSIYQNRS</sequence>
<dbReference type="Proteomes" id="UP000253426">
    <property type="component" value="Unassembled WGS sequence"/>
</dbReference>
<keyword evidence="1" id="KW-0472">Membrane</keyword>
<dbReference type="AlphaFoldDB" id="A0A366H6H7"/>
<proteinExistence type="predicted"/>
<feature type="transmembrane region" description="Helical" evidence="1">
    <location>
        <begin position="21"/>
        <end position="41"/>
    </location>
</feature>
<name>A0A366H6H7_9BACT</name>
<dbReference type="OrthoDB" id="9891216at2"/>
<reference evidence="2 3" key="1">
    <citation type="submission" date="2018-06" db="EMBL/GenBank/DDBJ databases">
        <title>Genomic Encyclopedia of Type Strains, Phase IV (KMG-IV): sequencing the most valuable type-strain genomes for metagenomic binning, comparative biology and taxonomic classification.</title>
        <authorList>
            <person name="Goeker M."/>
        </authorList>
    </citation>
    <scope>NUCLEOTIDE SEQUENCE [LARGE SCALE GENOMIC DNA]</scope>
    <source>
        <strain evidence="2 3">DSM 25532</strain>
    </source>
</reference>
<dbReference type="RefSeq" id="WP_113961416.1">
    <property type="nucleotide sequence ID" value="NZ_QNRR01000013.1"/>
</dbReference>
<dbReference type="EMBL" id="QNRR01000013">
    <property type="protein sequence ID" value="RBP37720.1"/>
    <property type="molecule type" value="Genomic_DNA"/>
</dbReference>
<evidence type="ECO:0000256" key="1">
    <source>
        <dbReference type="SAM" id="Phobius"/>
    </source>
</evidence>